<proteinExistence type="predicted"/>
<dbReference type="PANTHER" id="PTHR30050:SF4">
    <property type="entry name" value="ATP-BINDING PROTEIN RV3427C IN INSERTION SEQUENCE-RELATED"/>
    <property type="match status" value="1"/>
</dbReference>
<dbReference type="AlphaFoldDB" id="A0A0F9B448"/>
<dbReference type="InterPro" id="IPR027417">
    <property type="entry name" value="P-loop_NTPase"/>
</dbReference>
<feature type="non-terminal residue" evidence="2">
    <location>
        <position position="1"/>
    </location>
</feature>
<feature type="domain" description="IstB-like ATP-binding" evidence="1">
    <location>
        <begin position="17"/>
        <end position="159"/>
    </location>
</feature>
<comment type="caution">
    <text evidence="2">The sequence shown here is derived from an EMBL/GenBank/DDBJ whole genome shotgun (WGS) entry which is preliminary data.</text>
</comment>
<sequence length="165" mass="18400">FAGVVAPLRKLEGSWYLWGAYGSGKTGLAIGHAYERLSQTGPWALRFKPVPDLLSELRSTYGRNEGPTENDVLDTYAHTGLLILDDLGAEQVTGSGWLEDRLYQVIGLRHREELPIIFTSNLSIKQIANRIGERIAWRIVEMCGEDHIVQVTGPNLRDRRGKADA</sequence>
<evidence type="ECO:0000259" key="1">
    <source>
        <dbReference type="Pfam" id="PF01695"/>
    </source>
</evidence>
<dbReference type="PANTHER" id="PTHR30050">
    <property type="entry name" value="CHROMOSOMAL REPLICATION INITIATOR PROTEIN DNAA"/>
    <property type="match status" value="1"/>
</dbReference>
<dbReference type="GO" id="GO:0006260">
    <property type="term" value="P:DNA replication"/>
    <property type="evidence" value="ECO:0007669"/>
    <property type="project" value="TreeGrafter"/>
</dbReference>
<dbReference type="EMBL" id="LAZR01051333">
    <property type="protein sequence ID" value="KKK85389.1"/>
    <property type="molecule type" value="Genomic_DNA"/>
</dbReference>
<dbReference type="InterPro" id="IPR002611">
    <property type="entry name" value="IstB_ATP-bd"/>
</dbReference>
<accession>A0A0F9B448</accession>
<reference evidence="2" key="1">
    <citation type="journal article" date="2015" name="Nature">
        <title>Complex archaea that bridge the gap between prokaryotes and eukaryotes.</title>
        <authorList>
            <person name="Spang A."/>
            <person name="Saw J.H."/>
            <person name="Jorgensen S.L."/>
            <person name="Zaremba-Niedzwiedzka K."/>
            <person name="Martijn J."/>
            <person name="Lind A.E."/>
            <person name="van Eijk R."/>
            <person name="Schleper C."/>
            <person name="Guy L."/>
            <person name="Ettema T.J."/>
        </authorList>
    </citation>
    <scope>NUCLEOTIDE SEQUENCE</scope>
</reference>
<organism evidence="2">
    <name type="scientific">marine sediment metagenome</name>
    <dbReference type="NCBI Taxonomy" id="412755"/>
    <lineage>
        <taxon>unclassified sequences</taxon>
        <taxon>metagenomes</taxon>
        <taxon>ecological metagenomes</taxon>
    </lineage>
</organism>
<dbReference type="SUPFAM" id="SSF52540">
    <property type="entry name" value="P-loop containing nucleoside triphosphate hydrolases"/>
    <property type="match status" value="1"/>
</dbReference>
<name>A0A0F9B448_9ZZZZ</name>
<protein>
    <recommendedName>
        <fullName evidence="1">IstB-like ATP-binding domain-containing protein</fullName>
    </recommendedName>
</protein>
<dbReference type="Gene3D" id="3.40.50.300">
    <property type="entry name" value="P-loop containing nucleotide triphosphate hydrolases"/>
    <property type="match status" value="1"/>
</dbReference>
<gene>
    <name evidence="2" type="ORF">LCGC14_2773760</name>
</gene>
<evidence type="ECO:0000313" key="2">
    <source>
        <dbReference type="EMBL" id="KKK85389.1"/>
    </source>
</evidence>
<dbReference type="GO" id="GO:0005524">
    <property type="term" value="F:ATP binding"/>
    <property type="evidence" value="ECO:0007669"/>
    <property type="project" value="InterPro"/>
</dbReference>
<dbReference type="Pfam" id="PF01695">
    <property type="entry name" value="IstB_IS21"/>
    <property type="match status" value="1"/>
</dbReference>